<dbReference type="GO" id="GO:0005737">
    <property type="term" value="C:cytoplasm"/>
    <property type="evidence" value="ECO:0007669"/>
    <property type="project" value="TreeGrafter"/>
</dbReference>
<dbReference type="Gene3D" id="3.40.50.12780">
    <property type="entry name" value="N-terminal domain of ligase-like"/>
    <property type="match status" value="1"/>
</dbReference>
<evidence type="ECO:0000313" key="4">
    <source>
        <dbReference type="EMBL" id="KAF7433604.1"/>
    </source>
</evidence>
<dbReference type="Gene3D" id="3.40.50.980">
    <property type="match status" value="1"/>
</dbReference>
<sequence length="243" mass="26115">MHVLSSTASTVDPRVGSPIQEDSPPLSMATFRKTAEAGLEFLRANAGNMKSVTDSGPVHVIVKVVPTLVLASRPFMPRLSSSASGVLACLDDLISQTPPPRSSRYLETTSTSEDDAYIIYTSGTTGKPKGVVVTHGNLTNLLCLFPGNLGMCPGMHVSQLLNVAFDMWSDKTSWESTLQSVDLVIATPSILALYDPSKFPNIKIVAVAGEPCPQSLATRWSKHATFYNCCGPTEVRIFDLHDC</sequence>
<dbReference type="VEuPathDB" id="FungiDB:PC9H_005565"/>
<dbReference type="SUPFAM" id="SSF56801">
    <property type="entry name" value="Acetyl-CoA synthetase-like"/>
    <property type="match status" value="1"/>
</dbReference>
<dbReference type="InterPro" id="IPR000873">
    <property type="entry name" value="AMP-dep_synth/lig_dom"/>
</dbReference>
<reference evidence="4" key="1">
    <citation type="submission" date="2019-07" db="EMBL/GenBank/DDBJ databases">
        <authorList>
            <person name="Palmer J.M."/>
        </authorList>
    </citation>
    <scope>NUCLEOTIDE SEQUENCE</scope>
    <source>
        <strain evidence="4">PC9</strain>
    </source>
</reference>
<dbReference type="OrthoDB" id="408177at2759"/>
<dbReference type="GO" id="GO:0044550">
    <property type="term" value="P:secondary metabolite biosynthetic process"/>
    <property type="evidence" value="ECO:0007669"/>
    <property type="project" value="TreeGrafter"/>
</dbReference>
<evidence type="ECO:0000256" key="1">
    <source>
        <dbReference type="ARBA" id="ARBA00023268"/>
    </source>
</evidence>
<keyword evidence="5" id="KW-1185">Reference proteome</keyword>
<proteinExistence type="predicted"/>
<dbReference type="PRINTS" id="PR00154">
    <property type="entry name" value="AMPBINDING"/>
</dbReference>
<dbReference type="InterPro" id="IPR020845">
    <property type="entry name" value="AMP-binding_CS"/>
</dbReference>
<name>A0A8H6ZZ92_PLEOS</name>
<gene>
    <name evidence="4" type="ORF">PC9H_005565</name>
</gene>
<organism evidence="4 5">
    <name type="scientific">Pleurotus ostreatus</name>
    <name type="common">Oyster mushroom</name>
    <name type="synonym">White-rot fungus</name>
    <dbReference type="NCBI Taxonomy" id="5322"/>
    <lineage>
        <taxon>Eukaryota</taxon>
        <taxon>Fungi</taxon>
        <taxon>Dikarya</taxon>
        <taxon>Basidiomycota</taxon>
        <taxon>Agaricomycotina</taxon>
        <taxon>Agaricomycetes</taxon>
        <taxon>Agaricomycetidae</taxon>
        <taxon>Agaricales</taxon>
        <taxon>Pleurotineae</taxon>
        <taxon>Pleurotaceae</taxon>
        <taxon>Pleurotus</taxon>
    </lineage>
</organism>
<feature type="compositionally biased region" description="Polar residues" evidence="2">
    <location>
        <begin position="1"/>
        <end position="10"/>
    </location>
</feature>
<comment type="caution">
    <text evidence="4">The sequence shown here is derived from an EMBL/GenBank/DDBJ whole genome shotgun (WGS) entry which is preliminary data.</text>
</comment>
<evidence type="ECO:0000313" key="5">
    <source>
        <dbReference type="Proteomes" id="UP000623687"/>
    </source>
</evidence>
<dbReference type="PANTHER" id="PTHR45527:SF1">
    <property type="entry name" value="FATTY ACID SYNTHASE"/>
    <property type="match status" value="1"/>
</dbReference>
<protein>
    <recommendedName>
        <fullName evidence="3">AMP-dependent synthetase/ligase domain-containing protein</fullName>
    </recommendedName>
</protein>
<dbReference type="RefSeq" id="XP_036633631.1">
    <property type="nucleotide sequence ID" value="XM_036775129.1"/>
</dbReference>
<dbReference type="AlphaFoldDB" id="A0A8H6ZZ92"/>
<evidence type="ECO:0000256" key="2">
    <source>
        <dbReference type="SAM" id="MobiDB-lite"/>
    </source>
</evidence>
<accession>A0A8H6ZZ92</accession>
<evidence type="ECO:0000259" key="3">
    <source>
        <dbReference type="Pfam" id="PF00501"/>
    </source>
</evidence>
<dbReference type="Proteomes" id="UP000623687">
    <property type="component" value="Unassembled WGS sequence"/>
</dbReference>
<dbReference type="PANTHER" id="PTHR45527">
    <property type="entry name" value="NONRIBOSOMAL PEPTIDE SYNTHETASE"/>
    <property type="match status" value="1"/>
</dbReference>
<dbReference type="EMBL" id="JACETU010000003">
    <property type="protein sequence ID" value="KAF7433604.1"/>
    <property type="molecule type" value="Genomic_DNA"/>
</dbReference>
<feature type="region of interest" description="Disordered" evidence="2">
    <location>
        <begin position="1"/>
        <end position="25"/>
    </location>
</feature>
<dbReference type="Pfam" id="PF00501">
    <property type="entry name" value="AMP-binding"/>
    <property type="match status" value="1"/>
</dbReference>
<keyword evidence="1" id="KW-0511">Multifunctional enzyme</keyword>
<feature type="domain" description="AMP-dependent synthetase/ligase" evidence="3">
    <location>
        <begin position="53"/>
        <end position="145"/>
    </location>
</feature>
<dbReference type="PROSITE" id="PS00455">
    <property type="entry name" value="AMP_BINDING"/>
    <property type="match status" value="1"/>
</dbReference>
<dbReference type="GO" id="GO:0031177">
    <property type="term" value="F:phosphopantetheine binding"/>
    <property type="evidence" value="ECO:0007669"/>
    <property type="project" value="TreeGrafter"/>
</dbReference>
<dbReference type="InterPro" id="IPR042099">
    <property type="entry name" value="ANL_N_sf"/>
</dbReference>
<dbReference type="GeneID" id="59375383"/>
<dbReference type="GO" id="GO:0043041">
    <property type="term" value="P:amino acid activation for nonribosomal peptide biosynthetic process"/>
    <property type="evidence" value="ECO:0007669"/>
    <property type="project" value="TreeGrafter"/>
</dbReference>
<dbReference type="InterPro" id="IPR020459">
    <property type="entry name" value="AMP-binding"/>
</dbReference>